<name>A0A9W7ZTQ2_9FUNG</name>
<comment type="catalytic activity">
    <reaction evidence="10">
        <text>ATP + H2O = ADP + phosphate + H(+)</text>
        <dbReference type="Rhea" id="RHEA:13065"/>
        <dbReference type="ChEBI" id="CHEBI:15377"/>
        <dbReference type="ChEBI" id="CHEBI:15378"/>
        <dbReference type="ChEBI" id="CHEBI:30616"/>
        <dbReference type="ChEBI" id="CHEBI:43474"/>
        <dbReference type="ChEBI" id="CHEBI:456216"/>
        <dbReference type="EC" id="5.6.2.3"/>
    </reaction>
</comment>
<keyword evidence="12" id="KW-0347">Helicase</keyword>
<dbReference type="GO" id="GO:0006366">
    <property type="term" value="P:transcription by RNA polymerase II"/>
    <property type="evidence" value="ECO:0007669"/>
    <property type="project" value="TreeGrafter"/>
</dbReference>
<keyword evidence="8" id="KW-0234">DNA repair</keyword>
<dbReference type="GO" id="GO:0043139">
    <property type="term" value="F:5'-3' DNA helicase activity"/>
    <property type="evidence" value="ECO:0007669"/>
    <property type="project" value="UniProtKB-EC"/>
</dbReference>
<keyword evidence="13" id="KW-1185">Reference proteome</keyword>
<dbReference type="InterPro" id="IPR010643">
    <property type="entry name" value="HBB"/>
</dbReference>
<evidence type="ECO:0000256" key="9">
    <source>
        <dbReference type="ARBA" id="ARBA00044969"/>
    </source>
</evidence>
<comment type="cofactor">
    <cofactor evidence="1">
        <name>[4Fe-4S] cluster</name>
        <dbReference type="ChEBI" id="CHEBI:49883"/>
    </cofactor>
</comment>
<evidence type="ECO:0000256" key="7">
    <source>
        <dbReference type="ARBA" id="ARBA00023125"/>
    </source>
</evidence>
<dbReference type="GO" id="GO:0051539">
    <property type="term" value="F:4 iron, 4 sulfur cluster binding"/>
    <property type="evidence" value="ECO:0007669"/>
    <property type="project" value="UniProtKB-KW"/>
</dbReference>
<keyword evidence="2" id="KW-0411">Iron-sulfur</keyword>
<keyword evidence="2" id="KW-0479">Metal-binding</keyword>
<dbReference type="OrthoDB" id="272481at2759"/>
<evidence type="ECO:0000256" key="10">
    <source>
        <dbReference type="ARBA" id="ARBA00048954"/>
    </source>
</evidence>
<evidence type="ECO:0000256" key="5">
    <source>
        <dbReference type="ARBA" id="ARBA00022801"/>
    </source>
</evidence>
<comment type="caution">
    <text evidence="12">The sequence shown here is derived from an EMBL/GenBank/DDBJ whole genome shotgun (WGS) entry which is preliminary data.</text>
</comment>
<evidence type="ECO:0000256" key="8">
    <source>
        <dbReference type="ARBA" id="ARBA00023204"/>
    </source>
</evidence>
<keyword evidence="4" id="KW-0227">DNA damage</keyword>
<dbReference type="EMBL" id="JANBPU010000112">
    <property type="protein sequence ID" value="KAJ1916179.1"/>
    <property type="molecule type" value="Genomic_DNA"/>
</dbReference>
<dbReference type="PANTHER" id="PTHR11472">
    <property type="entry name" value="DNA REPAIR DEAD HELICASE RAD3/XP-D SUBFAMILY MEMBER"/>
    <property type="match status" value="1"/>
</dbReference>
<evidence type="ECO:0000259" key="11">
    <source>
        <dbReference type="PROSITE" id="PS51193"/>
    </source>
</evidence>
<feature type="domain" description="Helicase ATP-binding" evidence="11">
    <location>
        <begin position="4"/>
        <end position="108"/>
    </location>
</feature>
<protein>
    <recommendedName>
        <fullName evidence="9">DNA 5'-3' helicase</fullName>
        <ecNumber evidence="9">5.6.2.3</ecNumber>
    </recommendedName>
</protein>
<evidence type="ECO:0000256" key="6">
    <source>
        <dbReference type="ARBA" id="ARBA00022840"/>
    </source>
</evidence>
<dbReference type="Pfam" id="PF06777">
    <property type="entry name" value="HBB"/>
    <property type="match status" value="1"/>
</dbReference>
<evidence type="ECO:0000256" key="1">
    <source>
        <dbReference type="ARBA" id="ARBA00001966"/>
    </source>
</evidence>
<dbReference type="AlphaFoldDB" id="A0A9W7ZTQ2"/>
<dbReference type="InterPro" id="IPR027417">
    <property type="entry name" value="P-loop_NTPase"/>
</dbReference>
<dbReference type="Proteomes" id="UP001150538">
    <property type="component" value="Unassembled WGS sequence"/>
</dbReference>
<accession>A0A9W7ZTQ2</accession>
<dbReference type="GO" id="GO:0016787">
    <property type="term" value="F:hydrolase activity"/>
    <property type="evidence" value="ECO:0007669"/>
    <property type="project" value="UniProtKB-KW"/>
</dbReference>
<dbReference type="GO" id="GO:0045951">
    <property type="term" value="P:positive regulation of mitotic recombination"/>
    <property type="evidence" value="ECO:0007669"/>
    <property type="project" value="TreeGrafter"/>
</dbReference>
<keyword evidence="6" id="KW-0067">ATP-binding</keyword>
<reference evidence="12" key="1">
    <citation type="submission" date="2022-07" db="EMBL/GenBank/DDBJ databases">
        <title>Phylogenomic reconstructions and comparative analyses of Kickxellomycotina fungi.</title>
        <authorList>
            <person name="Reynolds N.K."/>
            <person name="Stajich J.E."/>
            <person name="Barry K."/>
            <person name="Grigoriev I.V."/>
            <person name="Crous P."/>
            <person name="Smith M.E."/>
        </authorList>
    </citation>
    <scope>NUCLEOTIDE SEQUENCE</scope>
    <source>
        <strain evidence="12">NBRC 100468</strain>
    </source>
</reference>
<gene>
    <name evidence="12" type="primary">RAD3_2</name>
    <name evidence="12" type="ORF">H4219_003942</name>
</gene>
<evidence type="ECO:0000313" key="13">
    <source>
        <dbReference type="Proteomes" id="UP001150538"/>
    </source>
</evidence>
<dbReference type="GO" id="GO:0005524">
    <property type="term" value="F:ATP binding"/>
    <property type="evidence" value="ECO:0007669"/>
    <property type="project" value="UniProtKB-KW"/>
</dbReference>
<evidence type="ECO:0000256" key="2">
    <source>
        <dbReference type="ARBA" id="ARBA00022485"/>
    </source>
</evidence>
<dbReference type="GO" id="GO:0005634">
    <property type="term" value="C:nucleus"/>
    <property type="evidence" value="ECO:0007669"/>
    <property type="project" value="TreeGrafter"/>
</dbReference>
<dbReference type="GO" id="GO:0006281">
    <property type="term" value="P:DNA repair"/>
    <property type="evidence" value="ECO:0007669"/>
    <property type="project" value="UniProtKB-KW"/>
</dbReference>
<evidence type="ECO:0000256" key="4">
    <source>
        <dbReference type="ARBA" id="ARBA00022763"/>
    </source>
</evidence>
<evidence type="ECO:0000256" key="3">
    <source>
        <dbReference type="ARBA" id="ARBA00022741"/>
    </source>
</evidence>
<dbReference type="GO" id="GO:0003684">
    <property type="term" value="F:damaged DNA binding"/>
    <property type="evidence" value="ECO:0007669"/>
    <property type="project" value="TreeGrafter"/>
</dbReference>
<dbReference type="Gene3D" id="3.40.50.300">
    <property type="entry name" value="P-loop containing nucleotide triphosphate hydrolases"/>
    <property type="match status" value="1"/>
</dbReference>
<evidence type="ECO:0000313" key="12">
    <source>
        <dbReference type="EMBL" id="KAJ1916179.1"/>
    </source>
</evidence>
<dbReference type="InterPro" id="IPR014013">
    <property type="entry name" value="Helic_SF1/SF2_ATP-bd_DinG/Rad3"/>
</dbReference>
<keyword evidence="7" id="KW-0238">DNA-binding</keyword>
<keyword evidence="3" id="KW-0547">Nucleotide-binding</keyword>
<organism evidence="12 13">
    <name type="scientific">Mycoemilia scoparia</name>
    <dbReference type="NCBI Taxonomy" id="417184"/>
    <lineage>
        <taxon>Eukaryota</taxon>
        <taxon>Fungi</taxon>
        <taxon>Fungi incertae sedis</taxon>
        <taxon>Zoopagomycota</taxon>
        <taxon>Kickxellomycotina</taxon>
        <taxon>Kickxellomycetes</taxon>
        <taxon>Kickxellales</taxon>
        <taxon>Kickxellaceae</taxon>
        <taxon>Mycoemilia</taxon>
    </lineage>
</organism>
<keyword evidence="5 12" id="KW-0378">Hydrolase</keyword>
<dbReference type="PANTHER" id="PTHR11472:SF1">
    <property type="entry name" value="GENERAL TRANSCRIPTION AND DNA REPAIR FACTOR IIH HELICASE SUBUNIT XPD"/>
    <property type="match status" value="1"/>
</dbReference>
<dbReference type="EC" id="5.6.2.3" evidence="9"/>
<sequence length="108" mass="12606">MVNDLPAIFPDDHIYPEQNEYMYDLKRSLDFKGHCLLEMPSGTGKTLVEGLRMTTEARDEDLILANPILPDDLLKEAVPGNISQAQHFVQFLNRLIEYLRYRMRVRHC</sequence>
<keyword evidence="2" id="KW-0408">Iron</keyword>
<dbReference type="InterPro" id="IPR045028">
    <property type="entry name" value="DinG/Rad3-like"/>
</dbReference>
<proteinExistence type="predicted"/>
<dbReference type="PROSITE" id="PS51193">
    <property type="entry name" value="HELICASE_ATP_BIND_2"/>
    <property type="match status" value="1"/>
</dbReference>
<keyword evidence="2" id="KW-0004">4Fe-4S</keyword>